<evidence type="ECO:0000256" key="6">
    <source>
        <dbReference type="ARBA" id="ARBA00022741"/>
    </source>
</evidence>
<keyword evidence="15" id="KW-1185">Reference proteome</keyword>
<dbReference type="GO" id="GO:0046872">
    <property type="term" value="F:metal ion binding"/>
    <property type="evidence" value="ECO:0007669"/>
    <property type="project" value="UniProtKB-KW"/>
</dbReference>
<dbReference type="Pfam" id="PF19279">
    <property type="entry name" value="YegS_C"/>
    <property type="match status" value="1"/>
</dbReference>
<dbReference type="PANTHER" id="PTHR12358">
    <property type="entry name" value="SPHINGOSINE KINASE"/>
    <property type="match status" value="1"/>
</dbReference>
<reference evidence="14 15" key="1">
    <citation type="submission" date="2018-09" db="EMBL/GenBank/DDBJ databases">
        <authorList>
            <person name="Postec A."/>
        </authorList>
    </citation>
    <scope>NUCLEOTIDE SEQUENCE [LARGE SCALE GENOMIC DNA]</scope>
    <source>
        <strain evidence="14">70B-A</strain>
    </source>
</reference>
<dbReference type="RefSeq" id="WP_125136231.1">
    <property type="nucleotide sequence ID" value="NZ_LR130778.1"/>
</dbReference>
<evidence type="ECO:0000256" key="12">
    <source>
        <dbReference type="ARBA" id="ARBA00023264"/>
    </source>
</evidence>
<dbReference type="InterPro" id="IPR050187">
    <property type="entry name" value="Lipid_Phosphate_FormReg"/>
</dbReference>
<dbReference type="InterPro" id="IPR001206">
    <property type="entry name" value="Diacylglycerol_kinase_cat_dom"/>
</dbReference>
<comment type="similarity">
    <text evidence="2">Belongs to the diacylglycerol/lipid kinase family.</text>
</comment>
<organism evidence="14 15">
    <name type="scientific">Petrocella atlantisensis</name>
    <dbReference type="NCBI Taxonomy" id="2173034"/>
    <lineage>
        <taxon>Bacteria</taxon>
        <taxon>Bacillati</taxon>
        <taxon>Bacillota</taxon>
        <taxon>Clostridia</taxon>
        <taxon>Lachnospirales</taxon>
        <taxon>Vallitaleaceae</taxon>
        <taxon>Petrocella</taxon>
    </lineage>
</organism>
<evidence type="ECO:0000256" key="7">
    <source>
        <dbReference type="ARBA" id="ARBA00022777"/>
    </source>
</evidence>
<dbReference type="InterPro" id="IPR005218">
    <property type="entry name" value="Diacylglycerol/lipid_kinase"/>
</dbReference>
<keyword evidence="12" id="KW-1208">Phospholipid metabolism</keyword>
<dbReference type="PROSITE" id="PS50146">
    <property type="entry name" value="DAGK"/>
    <property type="match status" value="1"/>
</dbReference>
<keyword evidence="11" id="KW-0594">Phospholipid biosynthesis</keyword>
<dbReference type="Proteomes" id="UP000279029">
    <property type="component" value="Chromosome"/>
</dbReference>
<accession>A0A3P7PD32</accession>
<dbReference type="InterPro" id="IPR016064">
    <property type="entry name" value="NAD/diacylglycerol_kinase_sf"/>
</dbReference>
<name>A0A3P7PD32_9FIRM</name>
<evidence type="ECO:0000313" key="14">
    <source>
        <dbReference type="EMBL" id="VDN46788.1"/>
    </source>
</evidence>
<dbReference type="Pfam" id="PF00781">
    <property type="entry name" value="DAGK_cat"/>
    <property type="match status" value="1"/>
</dbReference>
<keyword evidence="6" id="KW-0547">Nucleotide-binding</keyword>
<dbReference type="NCBIfam" id="TIGR00147">
    <property type="entry name" value="YegS/Rv2252/BmrU family lipid kinase"/>
    <property type="match status" value="1"/>
</dbReference>
<comment type="cofactor">
    <cofactor evidence="1">
        <name>Mg(2+)</name>
        <dbReference type="ChEBI" id="CHEBI:18420"/>
    </cofactor>
</comment>
<keyword evidence="9" id="KW-0460">Magnesium</keyword>
<dbReference type="AlphaFoldDB" id="A0A3P7PD32"/>
<dbReference type="SUPFAM" id="SSF111331">
    <property type="entry name" value="NAD kinase/diacylglycerol kinase-like"/>
    <property type="match status" value="1"/>
</dbReference>
<feature type="domain" description="DAGKc" evidence="13">
    <location>
        <begin position="1"/>
        <end position="131"/>
    </location>
</feature>
<keyword evidence="8" id="KW-0067">ATP-binding</keyword>
<keyword evidence="7 14" id="KW-0418">Kinase</keyword>
<keyword evidence="10" id="KW-0443">Lipid metabolism</keyword>
<evidence type="ECO:0000256" key="4">
    <source>
        <dbReference type="ARBA" id="ARBA00022679"/>
    </source>
</evidence>
<evidence type="ECO:0000256" key="5">
    <source>
        <dbReference type="ARBA" id="ARBA00022723"/>
    </source>
</evidence>
<dbReference type="GO" id="GO:0005524">
    <property type="term" value="F:ATP binding"/>
    <property type="evidence" value="ECO:0007669"/>
    <property type="project" value="UniProtKB-KW"/>
</dbReference>
<dbReference type="NCBIfam" id="NF009605">
    <property type="entry name" value="PRK13059.1"/>
    <property type="match status" value="1"/>
</dbReference>
<evidence type="ECO:0000256" key="2">
    <source>
        <dbReference type="ARBA" id="ARBA00005983"/>
    </source>
</evidence>
<protein>
    <submittedName>
        <fullName evidence="14">Diacylglycerol kinase</fullName>
    </submittedName>
</protein>
<evidence type="ECO:0000256" key="8">
    <source>
        <dbReference type="ARBA" id="ARBA00022840"/>
    </source>
</evidence>
<evidence type="ECO:0000259" key="13">
    <source>
        <dbReference type="PROSITE" id="PS50146"/>
    </source>
</evidence>
<evidence type="ECO:0000256" key="3">
    <source>
        <dbReference type="ARBA" id="ARBA00022516"/>
    </source>
</evidence>
<dbReference type="KEGG" id="cbar:PATL70BA_0913"/>
<keyword evidence="3" id="KW-0444">Lipid biosynthesis</keyword>
<evidence type="ECO:0000256" key="9">
    <source>
        <dbReference type="ARBA" id="ARBA00022842"/>
    </source>
</evidence>
<dbReference type="GO" id="GO:0004143">
    <property type="term" value="F:ATP-dependent diacylglycerol kinase activity"/>
    <property type="evidence" value="ECO:0007669"/>
    <property type="project" value="TreeGrafter"/>
</dbReference>
<dbReference type="PANTHER" id="PTHR12358:SF106">
    <property type="entry name" value="LIPID KINASE YEGS"/>
    <property type="match status" value="1"/>
</dbReference>
<evidence type="ECO:0000313" key="15">
    <source>
        <dbReference type="Proteomes" id="UP000279029"/>
    </source>
</evidence>
<dbReference type="OrthoDB" id="142078at2"/>
<evidence type="ECO:0000256" key="10">
    <source>
        <dbReference type="ARBA" id="ARBA00023098"/>
    </source>
</evidence>
<sequence length="296" mass="32705">MSYVQLIYNPNAGQKLFSAHIDTFLANFQEKGIEVRIHRTSIDDHLDKTLNKKKLKNCIALIVAGGDGTVNSVVNVMMQQNIDLPLGVIPAGTANDFAKHLGMSTDIPKSIEMLSKMQISQVDVGKVNDRYFVNVCCGGLFTNISQNIDVELKNTIGKLAYYIKGVQQLPGFKKLRFKIQHDQGEIDDFFYLFLVLNGSSAGGFSKLGQDADISDGRMDFVGIKACPLADMPGLFGKILIGDHLKDKNIVSFRSKHISIKCLEGVEGFEESDIDGEAGPHFPLDIEVMHKRLNVIK</sequence>
<evidence type="ECO:0000256" key="11">
    <source>
        <dbReference type="ARBA" id="ARBA00023209"/>
    </source>
</evidence>
<dbReference type="InterPro" id="IPR045540">
    <property type="entry name" value="YegS/DAGK_C"/>
</dbReference>
<dbReference type="Gene3D" id="2.60.200.40">
    <property type="match status" value="1"/>
</dbReference>
<gene>
    <name evidence="14" type="ORF">PATL70BA_0913</name>
</gene>
<proteinExistence type="inferred from homology"/>
<dbReference type="SMART" id="SM00046">
    <property type="entry name" value="DAGKc"/>
    <property type="match status" value="1"/>
</dbReference>
<dbReference type="Gene3D" id="3.40.50.10330">
    <property type="entry name" value="Probable inorganic polyphosphate/atp-NAD kinase, domain 1"/>
    <property type="match status" value="1"/>
</dbReference>
<dbReference type="GO" id="GO:0005886">
    <property type="term" value="C:plasma membrane"/>
    <property type="evidence" value="ECO:0007669"/>
    <property type="project" value="TreeGrafter"/>
</dbReference>
<evidence type="ECO:0000256" key="1">
    <source>
        <dbReference type="ARBA" id="ARBA00001946"/>
    </source>
</evidence>
<keyword evidence="4" id="KW-0808">Transferase</keyword>
<dbReference type="GO" id="GO:0008654">
    <property type="term" value="P:phospholipid biosynthetic process"/>
    <property type="evidence" value="ECO:0007669"/>
    <property type="project" value="UniProtKB-KW"/>
</dbReference>
<dbReference type="InterPro" id="IPR017438">
    <property type="entry name" value="ATP-NAD_kinase_N"/>
</dbReference>
<dbReference type="EMBL" id="LR130778">
    <property type="protein sequence ID" value="VDN46788.1"/>
    <property type="molecule type" value="Genomic_DNA"/>
</dbReference>
<keyword evidence="5" id="KW-0479">Metal-binding</keyword>